<reference evidence="3" key="2">
    <citation type="submission" date="2010-07" db="EMBL/GenBank/DDBJ databases">
        <authorList>
            <consortium name="The Broad Institute Genome Sequencing Platform"/>
            <consortium name="Broad Institute Genome Sequencing Center for Infectious Disease"/>
            <person name="Ma L.-J."/>
            <person name="Dead R."/>
            <person name="Young S."/>
            <person name="Zeng Q."/>
            <person name="Koehrsen M."/>
            <person name="Alvarado L."/>
            <person name="Berlin A."/>
            <person name="Chapman S.B."/>
            <person name="Chen Z."/>
            <person name="Freedman E."/>
            <person name="Gellesch M."/>
            <person name="Goldberg J."/>
            <person name="Griggs A."/>
            <person name="Gujja S."/>
            <person name="Heilman E.R."/>
            <person name="Heiman D."/>
            <person name="Hepburn T."/>
            <person name="Howarth C."/>
            <person name="Jen D."/>
            <person name="Larson L."/>
            <person name="Mehta T."/>
            <person name="Neiman D."/>
            <person name="Pearson M."/>
            <person name="Roberts A."/>
            <person name="Saif S."/>
            <person name="Shea T."/>
            <person name="Shenoy N."/>
            <person name="Sisk P."/>
            <person name="Stolte C."/>
            <person name="Sykes S."/>
            <person name="Walk T."/>
            <person name="White J."/>
            <person name="Yandava C."/>
            <person name="Haas B."/>
            <person name="Nusbaum C."/>
            <person name="Birren B."/>
        </authorList>
    </citation>
    <scope>NUCLEOTIDE SEQUENCE</scope>
    <source>
        <strain evidence="3">R3-111a-1</strain>
    </source>
</reference>
<feature type="region of interest" description="Disordered" evidence="1">
    <location>
        <begin position="201"/>
        <end position="220"/>
    </location>
</feature>
<dbReference type="Gene3D" id="2.30.110.10">
    <property type="entry name" value="Electron Transport, Fmn-binding Protein, Chain A"/>
    <property type="match status" value="1"/>
</dbReference>
<evidence type="ECO:0000259" key="2">
    <source>
        <dbReference type="Pfam" id="PF12766"/>
    </source>
</evidence>
<feature type="region of interest" description="Disordered" evidence="1">
    <location>
        <begin position="1"/>
        <end position="22"/>
    </location>
</feature>
<accession>J3NS78</accession>
<evidence type="ECO:0000313" key="3">
    <source>
        <dbReference type="EMBL" id="EJT79034.1"/>
    </source>
</evidence>
<feature type="compositionally biased region" description="Low complexity" evidence="1">
    <location>
        <begin position="203"/>
        <end position="214"/>
    </location>
</feature>
<reference evidence="4" key="4">
    <citation type="journal article" date="2015" name="G3 (Bethesda)">
        <title>Genome sequences of three phytopathogenic species of the Magnaporthaceae family of fungi.</title>
        <authorList>
            <person name="Okagaki L.H."/>
            <person name="Nunes C.C."/>
            <person name="Sailsbery J."/>
            <person name="Clay B."/>
            <person name="Brown D."/>
            <person name="John T."/>
            <person name="Oh Y."/>
            <person name="Young N."/>
            <person name="Fitzgerald M."/>
            <person name="Haas B.J."/>
            <person name="Zeng Q."/>
            <person name="Young S."/>
            <person name="Adiconis X."/>
            <person name="Fan L."/>
            <person name="Levin J.Z."/>
            <person name="Mitchell T.K."/>
            <person name="Okubara P.A."/>
            <person name="Farman M.L."/>
            <person name="Kohn L.M."/>
            <person name="Birren B."/>
            <person name="Ma L.-J."/>
            <person name="Dean R.A."/>
        </authorList>
    </citation>
    <scope>NUCLEOTIDE SEQUENCE</scope>
    <source>
        <strain evidence="4">R3-111a-1</strain>
    </source>
</reference>
<dbReference type="HOGENOM" id="CLU_061619_0_0_1"/>
<evidence type="ECO:0000313" key="5">
    <source>
        <dbReference type="Proteomes" id="UP000006039"/>
    </source>
</evidence>
<dbReference type="RefSeq" id="XP_009220179.1">
    <property type="nucleotide sequence ID" value="XM_009221915.1"/>
</dbReference>
<dbReference type="Proteomes" id="UP000006039">
    <property type="component" value="Unassembled WGS sequence"/>
</dbReference>
<reference evidence="5" key="1">
    <citation type="submission" date="2010-07" db="EMBL/GenBank/DDBJ databases">
        <title>The genome sequence of Gaeumannomyces graminis var. tritici strain R3-111a-1.</title>
        <authorList>
            <consortium name="The Broad Institute Genome Sequencing Platform"/>
            <person name="Ma L.-J."/>
            <person name="Dead R."/>
            <person name="Young S."/>
            <person name="Zeng Q."/>
            <person name="Koehrsen M."/>
            <person name="Alvarado L."/>
            <person name="Berlin A."/>
            <person name="Chapman S.B."/>
            <person name="Chen Z."/>
            <person name="Freedman E."/>
            <person name="Gellesch M."/>
            <person name="Goldberg J."/>
            <person name="Griggs A."/>
            <person name="Gujja S."/>
            <person name="Heilman E.R."/>
            <person name="Heiman D."/>
            <person name="Hepburn T."/>
            <person name="Howarth C."/>
            <person name="Jen D."/>
            <person name="Larson L."/>
            <person name="Mehta T."/>
            <person name="Neiman D."/>
            <person name="Pearson M."/>
            <person name="Roberts A."/>
            <person name="Saif S."/>
            <person name="Shea T."/>
            <person name="Shenoy N."/>
            <person name="Sisk P."/>
            <person name="Stolte C."/>
            <person name="Sykes S."/>
            <person name="Walk T."/>
            <person name="White J."/>
            <person name="Yandava C."/>
            <person name="Haas B."/>
            <person name="Nusbaum C."/>
            <person name="Birren B."/>
        </authorList>
    </citation>
    <scope>NUCLEOTIDE SEQUENCE [LARGE SCALE GENOMIC DNA]</scope>
    <source>
        <strain evidence="5">R3-111a-1</strain>
    </source>
</reference>
<dbReference type="STRING" id="644352.J3NS78"/>
<dbReference type="EMBL" id="GL385396">
    <property type="protein sequence ID" value="EJT79034.1"/>
    <property type="molecule type" value="Genomic_DNA"/>
</dbReference>
<dbReference type="InterPro" id="IPR012349">
    <property type="entry name" value="Split_barrel_FMN-bd"/>
</dbReference>
<dbReference type="eggNOG" id="ENOG502S535">
    <property type="taxonomic scope" value="Eukaryota"/>
</dbReference>
<gene>
    <name evidence="4" type="primary">20344581</name>
    <name evidence="3" type="ORF">GGTG_04123</name>
</gene>
<dbReference type="InterPro" id="IPR024624">
    <property type="entry name" value="Pyridox_Oxase_Alr4036_FMN-bd"/>
</dbReference>
<keyword evidence="5" id="KW-1185">Reference proteome</keyword>
<proteinExistence type="predicted"/>
<feature type="domain" description="Pyridoxamine 5'-phosphate oxidase Alr4036 family FMN-binding" evidence="2">
    <location>
        <begin position="16"/>
        <end position="134"/>
    </location>
</feature>
<sequence>MASSSSSSSPPAPAAAPWRADFLEHTSRMPQASFVLSTVRRNGGGRDAPSPRARTCMLRGLWAGLPADDRNPAPRNRPVYESDCPVFTTDARMDKVADLGAGSGSGPGSGPVEAVWWAEATQTQWRVRGEAWLLGGGGGGPSGIGIPAAARAAIGARMRRRDGNAAAAEKETEEQQWQWSWETEVTAHFGNLSPAMRGTFRNPAPGAPRQQAPGAGEGLGQRVDDVEDELARRNFLVCVIVPTEVDRVLLAPDDPRRWLYRFRAEDGTWETVELWP</sequence>
<reference evidence="4" key="5">
    <citation type="submission" date="2018-04" db="UniProtKB">
        <authorList>
            <consortium name="EnsemblFungi"/>
        </authorList>
    </citation>
    <scope>IDENTIFICATION</scope>
    <source>
        <strain evidence="4">R3-111a-1</strain>
    </source>
</reference>
<dbReference type="GeneID" id="20344581"/>
<dbReference type="GO" id="GO:0010181">
    <property type="term" value="F:FMN binding"/>
    <property type="evidence" value="ECO:0007669"/>
    <property type="project" value="InterPro"/>
</dbReference>
<dbReference type="VEuPathDB" id="FungiDB:GGTG_04123"/>
<dbReference type="AlphaFoldDB" id="J3NS78"/>
<dbReference type="EnsemblFungi" id="EJT79034">
    <property type="protein sequence ID" value="EJT79034"/>
    <property type="gene ID" value="GGTG_04123"/>
</dbReference>
<dbReference type="Pfam" id="PF12766">
    <property type="entry name" value="Pyridox_oxase_2"/>
    <property type="match status" value="1"/>
</dbReference>
<dbReference type="PANTHER" id="PTHR28243">
    <property type="entry name" value="AGL049CP"/>
    <property type="match status" value="1"/>
</dbReference>
<name>J3NS78_GAET3</name>
<dbReference type="SUPFAM" id="SSF50475">
    <property type="entry name" value="FMN-binding split barrel"/>
    <property type="match status" value="1"/>
</dbReference>
<dbReference type="OrthoDB" id="5394411at2759"/>
<evidence type="ECO:0000256" key="1">
    <source>
        <dbReference type="SAM" id="MobiDB-lite"/>
    </source>
</evidence>
<organism evidence="3">
    <name type="scientific">Gaeumannomyces tritici (strain R3-111a-1)</name>
    <name type="common">Wheat and barley take-all root rot fungus</name>
    <name type="synonym">Gaeumannomyces graminis var. tritici</name>
    <dbReference type="NCBI Taxonomy" id="644352"/>
    <lineage>
        <taxon>Eukaryota</taxon>
        <taxon>Fungi</taxon>
        <taxon>Dikarya</taxon>
        <taxon>Ascomycota</taxon>
        <taxon>Pezizomycotina</taxon>
        <taxon>Sordariomycetes</taxon>
        <taxon>Sordariomycetidae</taxon>
        <taxon>Magnaporthales</taxon>
        <taxon>Magnaporthaceae</taxon>
        <taxon>Gaeumannomyces</taxon>
    </lineage>
</organism>
<evidence type="ECO:0000313" key="4">
    <source>
        <dbReference type="EnsemblFungi" id="EJT79034"/>
    </source>
</evidence>
<dbReference type="PANTHER" id="PTHR28243:SF1">
    <property type="entry name" value="PYRIDOXAMINE 5'-PHOSPHATE OXIDASE ALR4036 FAMILY FMN-BINDING DOMAIN-CONTAINING PROTEIN"/>
    <property type="match status" value="1"/>
</dbReference>
<reference evidence="3" key="3">
    <citation type="submission" date="2010-09" db="EMBL/GenBank/DDBJ databases">
        <title>Annotation of Gaeumannomyces graminis var. tritici R3-111a-1.</title>
        <authorList>
            <consortium name="The Broad Institute Genome Sequencing Platform"/>
            <person name="Ma L.-J."/>
            <person name="Dead R."/>
            <person name="Young S.K."/>
            <person name="Zeng Q."/>
            <person name="Gargeya S."/>
            <person name="Fitzgerald M."/>
            <person name="Haas B."/>
            <person name="Abouelleil A."/>
            <person name="Alvarado L."/>
            <person name="Arachchi H.M."/>
            <person name="Berlin A."/>
            <person name="Brown A."/>
            <person name="Chapman S.B."/>
            <person name="Chen Z."/>
            <person name="Dunbar C."/>
            <person name="Freedman E."/>
            <person name="Gearin G."/>
            <person name="Gellesch M."/>
            <person name="Goldberg J."/>
            <person name="Griggs A."/>
            <person name="Gujja S."/>
            <person name="Heiman D."/>
            <person name="Howarth C."/>
            <person name="Larson L."/>
            <person name="Lui A."/>
            <person name="MacDonald P.J.P."/>
            <person name="Mehta T."/>
            <person name="Montmayeur A."/>
            <person name="Murphy C."/>
            <person name="Neiman D."/>
            <person name="Pearson M."/>
            <person name="Priest M."/>
            <person name="Roberts A."/>
            <person name="Saif S."/>
            <person name="Shea T."/>
            <person name="Shenoy N."/>
            <person name="Sisk P."/>
            <person name="Stolte C."/>
            <person name="Sykes S."/>
            <person name="Yandava C."/>
            <person name="Wortman J."/>
            <person name="Nusbaum C."/>
            <person name="Birren B."/>
        </authorList>
    </citation>
    <scope>NUCLEOTIDE SEQUENCE</scope>
    <source>
        <strain evidence="3">R3-111a-1</strain>
    </source>
</reference>
<protein>
    <recommendedName>
        <fullName evidence="2">Pyridoxamine 5'-phosphate oxidase Alr4036 family FMN-binding domain-containing protein</fullName>
    </recommendedName>
</protein>